<evidence type="ECO:0000256" key="4">
    <source>
        <dbReference type="ARBA" id="ARBA00022917"/>
    </source>
</evidence>
<dbReference type="PANTHER" id="PTHR42780:SF1">
    <property type="entry name" value="ISOLEUCINE--TRNA LIGASE, CYTOPLASMIC"/>
    <property type="match status" value="1"/>
</dbReference>
<dbReference type="PANTHER" id="PTHR42780">
    <property type="entry name" value="SOLEUCYL-TRNA SYNTHETASE"/>
    <property type="match status" value="1"/>
</dbReference>
<dbReference type="Gene3D" id="3.40.50.620">
    <property type="entry name" value="HUPs"/>
    <property type="match status" value="1"/>
</dbReference>
<keyword evidence="3" id="KW-0067">ATP-binding</keyword>
<dbReference type="Proteomes" id="UP001057375">
    <property type="component" value="Unassembled WGS sequence"/>
</dbReference>
<keyword evidence="5" id="KW-0030">Aminoacyl-tRNA synthetase</keyword>
<keyword evidence="10" id="KW-1185">Reference proteome</keyword>
<evidence type="ECO:0000313" key="9">
    <source>
        <dbReference type="EMBL" id="GKT33829.1"/>
    </source>
</evidence>
<dbReference type="Pfam" id="PF00133">
    <property type="entry name" value="tRNA-synt_1"/>
    <property type="match status" value="1"/>
</dbReference>
<dbReference type="EMBL" id="BQXS01010530">
    <property type="protein sequence ID" value="GKT33829.1"/>
    <property type="molecule type" value="Genomic_DNA"/>
</dbReference>
<keyword evidence="4" id="KW-0648">Protein biosynthesis</keyword>
<dbReference type="InterPro" id="IPR014729">
    <property type="entry name" value="Rossmann-like_a/b/a_fold"/>
</dbReference>
<feature type="domain" description="Aminoacyl-tRNA synthetase class Ia" evidence="8">
    <location>
        <begin position="11"/>
        <end position="173"/>
    </location>
</feature>
<evidence type="ECO:0000256" key="5">
    <source>
        <dbReference type="ARBA" id="ARBA00023146"/>
    </source>
</evidence>
<evidence type="ECO:0000259" key="8">
    <source>
        <dbReference type="Pfam" id="PF00133"/>
    </source>
</evidence>
<dbReference type="SUPFAM" id="SSF52374">
    <property type="entry name" value="Nucleotidylyl transferase"/>
    <property type="match status" value="1"/>
</dbReference>
<protein>
    <recommendedName>
        <fullName evidence="6">Isoleucyl-tRNA synthetase</fullName>
    </recommendedName>
</protein>
<dbReference type="InterPro" id="IPR023586">
    <property type="entry name" value="Ile-tRNA-ligase_type2"/>
</dbReference>
<evidence type="ECO:0000313" key="10">
    <source>
        <dbReference type="Proteomes" id="UP001057375"/>
    </source>
</evidence>
<proteinExistence type="predicted"/>
<evidence type="ECO:0000256" key="6">
    <source>
        <dbReference type="ARBA" id="ARBA00032665"/>
    </source>
</evidence>
<accession>A0ABQ5KMT4</accession>
<comment type="catalytic activity">
    <reaction evidence="7">
        <text>tRNA(Ile) + L-isoleucine + ATP = L-isoleucyl-tRNA(Ile) + AMP + diphosphate</text>
        <dbReference type="Rhea" id="RHEA:11060"/>
        <dbReference type="Rhea" id="RHEA-COMP:9666"/>
        <dbReference type="Rhea" id="RHEA-COMP:9695"/>
        <dbReference type="ChEBI" id="CHEBI:30616"/>
        <dbReference type="ChEBI" id="CHEBI:33019"/>
        <dbReference type="ChEBI" id="CHEBI:58045"/>
        <dbReference type="ChEBI" id="CHEBI:78442"/>
        <dbReference type="ChEBI" id="CHEBI:78528"/>
        <dbReference type="ChEBI" id="CHEBI:456215"/>
        <dbReference type="EC" id="6.1.1.5"/>
    </reaction>
</comment>
<reference evidence="9" key="1">
    <citation type="submission" date="2022-03" db="EMBL/GenBank/DDBJ databases">
        <title>Draft genome sequence of Aduncisulcus paluster, a free-living microaerophilic Fornicata.</title>
        <authorList>
            <person name="Yuyama I."/>
            <person name="Kume K."/>
            <person name="Tamura T."/>
            <person name="Inagaki Y."/>
            <person name="Hashimoto T."/>
        </authorList>
    </citation>
    <scope>NUCLEOTIDE SEQUENCE</scope>
    <source>
        <strain evidence="9">NY0171</strain>
    </source>
</reference>
<evidence type="ECO:0000256" key="1">
    <source>
        <dbReference type="ARBA" id="ARBA00022598"/>
    </source>
</evidence>
<gene>
    <name evidence="9" type="ORF">ADUPG1_007529</name>
</gene>
<name>A0ABQ5KMT4_9EUKA</name>
<dbReference type="InterPro" id="IPR002301">
    <property type="entry name" value="Ile-tRNA-ligase"/>
</dbReference>
<evidence type="ECO:0000256" key="2">
    <source>
        <dbReference type="ARBA" id="ARBA00022741"/>
    </source>
</evidence>
<evidence type="ECO:0000256" key="3">
    <source>
        <dbReference type="ARBA" id="ARBA00022840"/>
    </source>
</evidence>
<dbReference type="PRINTS" id="PR00984">
    <property type="entry name" value="TRNASYNTHILE"/>
</dbReference>
<evidence type="ECO:0000256" key="7">
    <source>
        <dbReference type="ARBA" id="ARBA00048359"/>
    </source>
</evidence>
<dbReference type="InterPro" id="IPR002300">
    <property type="entry name" value="aa-tRNA-synth_Ia"/>
</dbReference>
<comment type="caution">
    <text evidence="9">The sequence shown here is derived from an EMBL/GenBank/DDBJ whole genome shotgun (WGS) entry which is preliminary data.</text>
</comment>
<organism evidence="9 10">
    <name type="scientific">Aduncisulcus paluster</name>
    <dbReference type="NCBI Taxonomy" id="2918883"/>
    <lineage>
        <taxon>Eukaryota</taxon>
        <taxon>Metamonada</taxon>
        <taxon>Carpediemonas-like organisms</taxon>
        <taxon>Aduncisulcus</taxon>
    </lineage>
</organism>
<keyword evidence="1" id="KW-0436">Ligase</keyword>
<feature type="non-terminal residue" evidence="9">
    <location>
        <position position="1"/>
    </location>
</feature>
<keyword evidence="2" id="KW-0547">Nucleotide-binding</keyword>
<sequence length="176" mass="20691">PHCWRCKTPLLYYAKPSWYIEMTKLKDQLIENNKGVNWYPAHVGEKRFGNWLENLNDWAISRSRYWGTPLNIWRCDDCGELTSVGSRQELVDRAKEDIDLSIELHRPYVDDIHLTCNCGGNMTRVPDVIDCWFDSGSMPFAQQHWPFENKENFDQVYPADFICEGIDQTRGWQVAL</sequence>